<accession>A0A839ZU47</accession>
<organism evidence="2 3">
    <name type="scientific">Phenylobacterium haematophilum</name>
    <dbReference type="NCBI Taxonomy" id="98513"/>
    <lineage>
        <taxon>Bacteria</taxon>
        <taxon>Pseudomonadati</taxon>
        <taxon>Pseudomonadota</taxon>
        <taxon>Alphaproteobacteria</taxon>
        <taxon>Caulobacterales</taxon>
        <taxon>Caulobacteraceae</taxon>
        <taxon>Phenylobacterium</taxon>
    </lineage>
</organism>
<reference evidence="2 3" key="1">
    <citation type="submission" date="2020-08" db="EMBL/GenBank/DDBJ databases">
        <title>Genomic Encyclopedia of Type Strains, Phase IV (KMG-IV): sequencing the most valuable type-strain genomes for metagenomic binning, comparative biology and taxonomic classification.</title>
        <authorList>
            <person name="Goeker M."/>
        </authorList>
    </citation>
    <scope>NUCLEOTIDE SEQUENCE [LARGE SCALE GENOMIC DNA]</scope>
    <source>
        <strain evidence="2 3">DSM 21793</strain>
    </source>
</reference>
<sequence>MGRAQQRLLLLALSIGAHLVVLGWLLVQRHVLSPSPETPSMEVLLAPPIFRRPRRRARMPPALPSARRSSARSQASPRRPRRLARARPPRRRPCVGLCAA</sequence>
<evidence type="ECO:0000256" key="1">
    <source>
        <dbReference type="SAM" id="MobiDB-lite"/>
    </source>
</evidence>
<dbReference type="RefSeq" id="WP_183769536.1">
    <property type="nucleotide sequence ID" value="NZ_JACIDK010000001.1"/>
</dbReference>
<feature type="compositionally biased region" description="Low complexity" evidence="1">
    <location>
        <begin position="64"/>
        <end position="77"/>
    </location>
</feature>
<dbReference type="Proteomes" id="UP000530564">
    <property type="component" value="Unassembled WGS sequence"/>
</dbReference>
<name>A0A839ZU47_9CAUL</name>
<feature type="region of interest" description="Disordered" evidence="1">
    <location>
        <begin position="55"/>
        <end position="100"/>
    </location>
</feature>
<dbReference type="EMBL" id="JACIDK010000001">
    <property type="protein sequence ID" value="MBB3889528.1"/>
    <property type="molecule type" value="Genomic_DNA"/>
</dbReference>
<protein>
    <submittedName>
        <fullName evidence="2">Uncharacterized protein</fullName>
    </submittedName>
</protein>
<proteinExistence type="predicted"/>
<keyword evidence="3" id="KW-1185">Reference proteome</keyword>
<dbReference type="AlphaFoldDB" id="A0A839ZU47"/>
<evidence type="ECO:0000313" key="3">
    <source>
        <dbReference type="Proteomes" id="UP000530564"/>
    </source>
</evidence>
<comment type="caution">
    <text evidence="2">The sequence shown here is derived from an EMBL/GenBank/DDBJ whole genome shotgun (WGS) entry which is preliminary data.</text>
</comment>
<feature type="compositionally biased region" description="Basic residues" evidence="1">
    <location>
        <begin position="78"/>
        <end position="93"/>
    </location>
</feature>
<evidence type="ECO:0000313" key="2">
    <source>
        <dbReference type="EMBL" id="MBB3889528.1"/>
    </source>
</evidence>
<gene>
    <name evidence="2" type="ORF">GGQ61_000225</name>
</gene>